<evidence type="ECO:0000256" key="13">
    <source>
        <dbReference type="ARBA" id="ARBA00022777"/>
    </source>
</evidence>
<dbReference type="GO" id="GO:0008820">
    <property type="term" value="F:cobinamide phosphate guanylyltransferase activity"/>
    <property type="evidence" value="ECO:0007669"/>
    <property type="project" value="UniProtKB-EC"/>
</dbReference>
<dbReference type="CDD" id="cd00544">
    <property type="entry name" value="CobU"/>
    <property type="match status" value="1"/>
</dbReference>
<comment type="catalytic activity">
    <reaction evidence="1">
        <text>adenosylcob(III)inamide + ATP = adenosylcob(III)inamide phosphate + ADP + H(+)</text>
        <dbReference type="Rhea" id="RHEA:15769"/>
        <dbReference type="ChEBI" id="CHEBI:2480"/>
        <dbReference type="ChEBI" id="CHEBI:15378"/>
        <dbReference type="ChEBI" id="CHEBI:30616"/>
        <dbReference type="ChEBI" id="CHEBI:58502"/>
        <dbReference type="ChEBI" id="CHEBI:456216"/>
        <dbReference type="EC" id="2.7.1.156"/>
    </reaction>
</comment>
<evidence type="ECO:0000256" key="16">
    <source>
        <dbReference type="ARBA" id="ARBA00029570"/>
    </source>
</evidence>
<evidence type="ECO:0000256" key="17">
    <source>
        <dbReference type="ARBA" id="ARBA00030571"/>
    </source>
</evidence>
<keyword evidence="20" id="KW-0548">Nucleotidyltransferase</keyword>
<keyword evidence="12 19" id="KW-0547">Nucleotide-binding</keyword>
<keyword evidence="15 19" id="KW-0342">GTP-binding</keyword>
<sequence length="179" mass="19792">MLVLVIGGSGSGKSEYAERLALRMAGEYSKFYLATMQIWDDECRARVDKHRRQRAGRGFITIECPQNLAGLQEPMLDNSGTILLEDLGNLAANELYSPGSRYMTAQKAVLSGMDYIARCCKNLVIVSNEVGAGGTDYEEETVEYLRFLGNLHQQIAQRADAVCEVVGGIPYYYKGSECL</sequence>
<dbReference type="Pfam" id="PF02283">
    <property type="entry name" value="CobU"/>
    <property type="match status" value="1"/>
</dbReference>
<evidence type="ECO:0000313" key="20">
    <source>
        <dbReference type="EMBL" id="HJG27300.1"/>
    </source>
</evidence>
<reference evidence="20" key="2">
    <citation type="submission" date="2021-09" db="EMBL/GenBank/DDBJ databases">
        <authorList>
            <person name="Gilroy R."/>
        </authorList>
    </citation>
    <scope>NUCLEOTIDE SEQUENCE</scope>
    <source>
        <strain evidence="20">ChiBcec21-2208</strain>
    </source>
</reference>
<dbReference type="AlphaFoldDB" id="A0A921IJN6"/>
<dbReference type="GO" id="GO:0005524">
    <property type="term" value="F:ATP binding"/>
    <property type="evidence" value="ECO:0007669"/>
    <property type="project" value="UniProtKB-KW"/>
</dbReference>
<feature type="binding site" evidence="19">
    <location>
        <begin position="7"/>
        <end position="14"/>
    </location>
    <ligand>
        <name>GTP</name>
        <dbReference type="ChEBI" id="CHEBI:37565"/>
    </ligand>
</feature>
<comment type="caution">
    <text evidence="20">The sequence shown here is derived from an EMBL/GenBank/DDBJ whole genome shotgun (WGS) entry which is preliminary data.</text>
</comment>
<evidence type="ECO:0000256" key="12">
    <source>
        <dbReference type="ARBA" id="ARBA00022741"/>
    </source>
</evidence>
<comment type="similarity">
    <text evidence="7">Belongs to the CobU/CobP family.</text>
</comment>
<evidence type="ECO:0000256" key="18">
    <source>
        <dbReference type="PIRSR" id="PIRSR006135-1"/>
    </source>
</evidence>
<organism evidence="20 21">
    <name type="scientific">Subdoligranulum variabile</name>
    <dbReference type="NCBI Taxonomy" id="214851"/>
    <lineage>
        <taxon>Bacteria</taxon>
        <taxon>Bacillati</taxon>
        <taxon>Bacillota</taxon>
        <taxon>Clostridia</taxon>
        <taxon>Eubacteriales</taxon>
        <taxon>Oscillospiraceae</taxon>
        <taxon>Subdoligranulum</taxon>
    </lineage>
</organism>
<evidence type="ECO:0000256" key="4">
    <source>
        <dbReference type="ARBA" id="ARBA00003889"/>
    </source>
</evidence>
<keyword evidence="14" id="KW-0067">ATP-binding</keyword>
<protein>
    <recommendedName>
        <fullName evidence="16">Adenosylcobinamide kinase</fullName>
        <ecNumber evidence="8">2.7.1.156</ecNumber>
        <ecNumber evidence="9">2.7.7.62</ecNumber>
    </recommendedName>
    <alternativeName>
        <fullName evidence="17">Adenosylcobinamide-phosphate guanylyltransferase</fullName>
    </alternativeName>
</protein>
<evidence type="ECO:0000256" key="9">
    <source>
        <dbReference type="ARBA" id="ARBA00012523"/>
    </source>
</evidence>
<dbReference type="Proteomes" id="UP000782880">
    <property type="component" value="Unassembled WGS sequence"/>
</dbReference>
<comment type="pathway">
    <text evidence="6">Cofactor biosynthesis; adenosylcobalamin biosynthesis; adenosylcobalamin from cob(II)yrinate a,c-diamide: step 5/7.</text>
</comment>
<dbReference type="EC" id="2.7.1.156" evidence="8"/>
<comment type="pathway">
    <text evidence="5">Cofactor biosynthesis; adenosylcobalamin biosynthesis; adenosylcobalamin from cob(II)yrinate a,c-diamide: step 6/7.</text>
</comment>
<evidence type="ECO:0000256" key="6">
    <source>
        <dbReference type="ARBA" id="ARBA00005159"/>
    </source>
</evidence>
<evidence type="ECO:0000256" key="5">
    <source>
        <dbReference type="ARBA" id="ARBA00004692"/>
    </source>
</evidence>
<evidence type="ECO:0000256" key="1">
    <source>
        <dbReference type="ARBA" id="ARBA00000312"/>
    </source>
</evidence>
<dbReference type="GO" id="GO:0009236">
    <property type="term" value="P:cobalamin biosynthetic process"/>
    <property type="evidence" value="ECO:0007669"/>
    <property type="project" value="UniProtKB-KW"/>
</dbReference>
<feature type="binding site" evidence="19">
    <location>
        <begin position="51"/>
        <end position="54"/>
    </location>
    <ligand>
        <name>GTP</name>
        <dbReference type="ChEBI" id="CHEBI:37565"/>
    </ligand>
</feature>
<feature type="active site" description="GMP-histidine intermediate" evidence="18">
    <location>
        <position position="50"/>
    </location>
</feature>
<evidence type="ECO:0000313" key="21">
    <source>
        <dbReference type="Proteomes" id="UP000782880"/>
    </source>
</evidence>
<keyword evidence="11" id="KW-0808">Transferase</keyword>
<evidence type="ECO:0000256" key="10">
    <source>
        <dbReference type="ARBA" id="ARBA00022573"/>
    </source>
</evidence>
<evidence type="ECO:0000256" key="14">
    <source>
        <dbReference type="ARBA" id="ARBA00022840"/>
    </source>
</evidence>
<dbReference type="GO" id="GO:0043752">
    <property type="term" value="F:adenosylcobinamide kinase activity"/>
    <property type="evidence" value="ECO:0007669"/>
    <property type="project" value="UniProtKB-EC"/>
</dbReference>
<comment type="catalytic activity">
    <reaction evidence="2">
        <text>adenosylcob(III)inamide phosphate + GTP + H(+) = adenosylcob(III)inamide-GDP + diphosphate</text>
        <dbReference type="Rhea" id="RHEA:22712"/>
        <dbReference type="ChEBI" id="CHEBI:15378"/>
        <dbReference type="ChEBI" id="CHEBI:33019"/>
        <dbReference type="ChEBI" id="CHEBI:37565"/>
        <dbReference type="ChEBI" id="CHEBI:58502"/>
        <dbReference type="ChEBI" id="CHEBI:60487"/>
        <dbReference type="EC" id="2.7.7.62"/>
    </reaction>
</comment>
<dbReference type="PIRSF" id="PIRSF006135">
    <property type="entry name" value="CobU"/>
    <property type="match status" value="1"/>
</dbReference>
<dbReference type="SUPFAM" id="SSF52540">
    <property type="entry name" value="P-loop containing nucleoside triphosphate hydrolases"/>
    <property type="match status" value="1"/>
</dbReference>
<keyword evidence="10" id="KW-0169">Cobalamin biosynthesis</keyword>
<dbReference type="GO" id="GO:0005525">
    <property type="term" value="F:GTP binding"/>
    <property type="evidence" value="ECO:0007669"/>
    <property type="project" value="UniProtKB-KW"/>
</dbReference>
<name>A0A921IJN6_9FIRM</name>
<evidence type="ECO:0000256" key="15">
    <source>
        <dbReference type="ARBA" id="ARBA00023134"/>
    </source>
</evidence>
<gene>
    <name evidence="20" type="ORF">K8V20_01450</name>
</gene>
<evidence type="ECO:0000256" key="19">
    <source>
        <dbReference type="PIRSR" id="PIRSR006135-2"/>
    </source>
</evidence>
<accession>A0A921IJN6</accession>
<evidence type="ECO:0000256" key="3">
    <source>
        <dbReference type="ARBA" id="ARBA00001522"/>
    </source>
</evidence>
<dbReference type="PANTHER" id="PTHR34848">
    <property type="match status" value="1"/>
</dbReference>
<feature type="binding site" evidence="19">
    <location>
        <position position="63"/>
    </location>
    <ligand>
        <name>GTP</name>
        <dbReference type="ChEBI" id="CHEBI:37565"/>
    </ligand>
</feature>
<dbReference type="EMBL" id="DYVE01000043">
    <property type="protein sequence ID" value="HJG27300.1"/>
    <property type="molecule type" value="Genomic_DNA"/>
</dbReference>
<dbReference type="EC" id="2.7.7.62" evidence="9"/>
<evidence type="ECO:0000256" key="7">
    <source>
        <dbReference type="ARBA" id="ARBA00007490"/>
    </source>
</evidence>
<dbReference type="InterPro" id="IPR027417">
    <property type="entry name" value="P-loop_NTPase"/>
</dbReference>
<feature type="binding site" evidence="19">
    <location>
        <position position="85"/>
    </location>
    <ligand>
        <name>GTP</name>
        <dbReference type="ChEBI" id="CHEBI:37565"/>
    </ligand>
</feature>
<comment type="function">
    <text evidence="4">Catalyzes ATP-dependent phosphorylation of adenosylcobinamide and addition of GMP to adenosylcobinamide phosphate.</text>
</comment>
<keyword evidence="13 20" id="KW-0418">Kinase</keyword>
<reference evidence="20" key="1">
    <citation type="journal article" date="2021" name="PeerJ">
        <title>Extensive microbial diversity within the chicken gut microbiome revealed by metagenomics and culture.</title>
        <authorList>
            <person name="Gilroy R."/>
            <person name="Ravi A."/>
            <person name="Getino M."/>
            <person name="Pursley I."/>
            <person name="Horton D.L."/>
            <person name="Alikhan N.F."/>
            <person name="Baker D."/>
            <person name="Gharbi K."/>
            <person name="Hall N."/>
            <person name="Watson M."/>
            <person name="Adriaenssens E.M."/>
            <person name="Foster-Nyarko E."/>
            <person name="Jarju S."/>
            <person name="Secka A."/>
            <person name="Antonio M."/>
            <person name="Oren A."/>
            <person name="Chaudhuri R.R."/>
            <person name="La Ragione R."/>
            <person name="Hildebrand F."/>
            <person name="Pallen M.J."/>
        </authorList>
    </citation>
    <scope>NUCLEOTIDE SEQUENCE</scope>
    <source>
        <strain evidence="20">ChiBcec21-2208</strain>
    </source>
</reference>
<dbReference type="PANTHER" id="PTHR34848:SF1">
    <property type="entry name" value="BIFUNCTIONAL ADENOSYLCOBALAMIN BIOSYNTHESIS PROTEIN COBU"/>
    <property type="match status" value="1"/>
</dbReference>
<proteinExistence type="inferred from homology"/>
<dbReference type="Gene3D" id="3.40.50.300">
    <property type="entry name" value="P-loop containing nucleotide triphosphate hydrolases"/>
    <property type="match status" value="1"/>
</dbReference>
<evidence type="ECO:0000256" key="11">
    <source>
        <dbReference type="ARBA" id="ARBA00022679"/>
    </source>
</evidence>
<comment type="catalytic activity">
    <reaction evidence="3">
        <text>adenosylcob(III)inamide + GTP = adenosylcob(III)inamide phosphate + GDP + H(+)</text>
        <dbReference type="Rhea" id="RHEA:15765"/>
        <dbReference type="ChEBI" id="CHEBI:2480"/>
        <dbReference type="ChEBI" id="CHEBI:15378"/>
        <dbReference type="ChEBI" id="CHEBI:37565"/>
        <dbReference type="ChEBI" id="CHEBI:58189"/>
        <dbReference type="ChEBI" id="CHEBI:58502"/>
        <dbReference type="EC" id="2.7.1.156"/>
    </reaction>
</comment>
<evidence type="ECO:0000256" key="8">
    <source>
        <dbReference type="ARBA" id="ARBA00012016"/>
    </source>
</evidence>
<dbReference type="InterPro" id="IPR003203">
    <property type="entry name" value="CobU/CobP"/>
</dbReference>
<evidence type="ECO:0000256" key="2">
    <source>
        <dbReference type="ARBA" id="ARBA00000711"/>
    </source>
</evidence>